<dbReference type="InterPro" id="IPR036388">
    <property type="entry name" value="WH-like_DNA-bd_sf"/>
</dbReference>
<comment type="caution">
    <text evidence="9">The sequence shown here is derived from an EMBL/GenBank/DDBJ whole genome shotgun (WGS) entry which is preliminary data.</text>
</comment>
<dbReference type="InterPro" id="IPR000838">
    <property type="entry name" value="RNA_pol_sigma70_ECF_CS"/>
</dbReference>
<dbReference type="SUPFAM" id="SSF88946">
    <property type="entry name" value="Sigma2 domain of RNA polymerase sigma factors"/>
    <property type="match status" value="1"/>
</dbReference>
<evidence type="ECO:0000256" key="6">
    <source>
        <dbReference type="RuleBase" id="RU000716"/>
    </source>
</evidence>
<dbReference type="PANTHER" id="PTHR43133:SF50">
    <property type="entry name" value="ECF RNA POLYMERASE SIGMA FACTOR SIGM"/>
    <property type="match status" value="1"/>
</dbReference>
<evidence type="ECO:0000259" key="8">
    <source>
        <dbReference type="Pfam" id="PF08281"/>
    </source>
</evidence>
<dbReference type="PANTHER" id="PTHR43133">
    <property type="entry name" value="RNA POLYMERASE ECF-TYPE SIGMA FACTO"/>
    <property type="match status" value="1"/>
</dbReference>
<accession>A0ABT6WD49</accession>
<evidence type="ECO:0000259" key="7">
    <source>
        <dbReference type="Pfam" id="PF04542"/>
    </source>
</evidence>
<dbReference type="InterPro" id="IPR013325">
    <property type="entry name" value="RNA_pol_sigma_r2"/>
</dbReference>
<dbReference type="Gene3D" id="1.10.10.10">
    <property type="entry name" value="Winged helix-like DNA-binding domain superfamily/Winged helix DNA-binding domain"/>
    <property type="match status" value="1"/>
</dbReference>
<dbReference type="InterPro" id="IPR014325">
    <property type="entry name" value="RNA_pol_sigma-E_actinobac"/>
</dbReference>
<evidence type="ECO:0000256" key="1">
    <source>
        <dbReference type="ARBA" id="ARBA00010641"/>
    </source>
</evidence>
<dbReference type="CDD" id="cd06171">
    <property type="entry name" value="Sigma70_r4"/>
    <property type="match status" value="1"/>
</dbReference>
<name>A0ABT6WD49_9ACTN</name>
<evidence type="ECO:0000256" key="3">
    <source>
        <dbReference type="ARBA" id="ARBA00023082"/>
    </source>
</evidence>
<dbReference type="InterPro" id="IPR013324">
    <property type="entry name" value="RNA_pol_sigma_r3/r4-like"/>
</dbReference>
<protein>
    <recommendedName>
        <fullName evidence="6">RNA polymerase sigma factor</fullName>
    </recommendedName>
</protein>
<evidence type="ECO:0000256" key="4">
    <source>
        <dbReference type="ARBA" id="ARBA00023125"/>
    </source>
</evidence>
<feature type="domain" description="RNA polymerase sigma factor 70 region 4 type 2" evidence="8">
    <location>
        <begin position="100"/>
        <end position="151"/>
    </location>
</feature>
<keyword evidence="5 6" id="KW-0804">Transcription</keyword>
<dbReference type="Gene3D" id="1.10.1740.10">
    <property type="match status" value="1"/>
</dbReference>
<feature type="domain" description="RNA polymerase sigma-70 region 2" evidence="7">
    <location>
        <begin position="11"/>
        <end position="76"/>
    </location>
</feature>
<organism evidence="9 10">
    <name type="scientific">Actinoplanes sandaracinus</name>
    <dbReference type="NCBI Taxonomy" id="3045177"/>
    <lineage>
        <taxon>Bacteria</taxon>
        <taxon>Bacillati</taxon>
        <taxon>Actinomycetota</taxon>
        <taxon>Actinomycetes</taxon>
        <taxon>Micromonosporales</taxon>
        <taxon>Micromonosporaceae</taxon>
        <taxon>Actinoplanes</taxon>
    </lineage>
</organism>
<dbReference type="EMBL" id="JASCTH010000002">
    <property type="protein sequence ID" value="MDI6097636.1"/>
    <property type="molecule type" value="Genomic_DNA"/>
</dbReference>
<gene>
    <name evidence="9" type="ORF">QLQ12_03345</name>
</gene>
<keyword evidence="10" id="KW-1185">Reference proteome</keyword>
<evidence type="ECO:0000256" key="2">
    <source>
        <dbReference type="ARBA" id="ARBA00023015"/>
    </source>
</evidence>
<evidence type="ECO:0000256" key="5">
    <source>
        <dbReference type="ARBA" id="ARBA00023163"/>
    </source>
</evidence>
<comment type="similarity">
    <text evidence="1 6">Belongs to the sigma-70 factor family. ECF subfamily.</text>
</comment>
<keyword evidence="2 6" id="KW-0805">Transcription regulation</keyword>
<keyword evidence="4 6" id="KW-0238">DNA-binding</keyword>
<dbReference type="InterPro" id="IPR039425">
    <property type="entry name" value="RNA_pol_sigma-70-like"/>
</dbReference>
<dbReference type="RefSeq" id="WP_282757030.1">
    <property type="nucleotide sequence ID" value="NZ_JASCTH010000002.1"/>
</dbReference>
<dbReference type="InterPro" id="IPR007627">
    <property type="entry name" value="RNA_pol_sigma70_r2"/>
</dbReference>
<keyword evidence="3 6" id="KW-0731">Sigma factor</keyword>
<dbReference type="Pfam" id="PF08281">
    <property type="entry name" value="Sigma70_r4_2"/>
    <property type="match status" value="1"/>
</dbReference>
<evidence type="ECO:0000313" key="10">
    <source>
        <dbReference type="Proteomes" id="UP001241758"/>
    </source>
</evidence>
<dbReference type="SUPFAM" id="SSF88659">
    <property type="entry name" value="Sigma3 and sigma4 domains of RNA polymerase sigma factors"/>
    <property type="match status" value="1"/>
</dbReference>
<dbReference type="NCBIfam" id="TIGR02937">
    <property type="entry name" value="sigma70-ECF"/>
    <property type="match status" value="1"/>
</dbReference>
<dbReference type="NCBIfam" id="TIGR02983">
    <property type="entry name" value="SigE-fam_strep"/>
    <property type="match status" value="1"/>
</dbReference>
<dbReference type="Pfam" id="PF04542">
    <property type="entry name" value="Sigma70_r2"/>
    <property type="match status" value="1"/>
</dbReference>
<reference evidence="9 10" key="1">
    <citation type="submission" date="2023-05" db="EMBL/GenBank/DDBJ databases">
        <title>Actinoplanes sp. NEAU-A12 genome sequencing.</title>
        <authorList>
            <person name="Wang Z.-S."/>
        </authorList>
    </citation>
    <scope>NUCLEOTIDE SEQUENCE [LARGE SCALE GENOMIC DNA]</scope>
    <source>
        <strain evidence="9 10">NEAU-A12</strain>
    </source>
</reference>
<dbReference type="PROSITE" id="PS01063">
    <property type="entry name" value="SIGMA70_ECF"/>
    <property type="match status" value="1"/>
</dbReference>
<dbReference type="InterPro" id="IPR013249">
    <property type="entry name" value="RNA_pol_sigma70_r4_t2"/>
</dbReference>
<dbReference type="Proteomes" id="UP001241758">
    <property type="component" value="Unassembled WGS sequence"/>
</dbReference>
<dbReference type="InterPro" id="IPR014284">
    <property type="entry name" value="RNA_pol_sigma-70_dom"/>
</dbReference>
<proteinExistence type="inferred from homology"/>
<evidence type="ECO:0000313" key="9">
    <source>
        <dbReference type="EMBL" id="MDI6097636.1"/>
    </source>
</evidence>
<sequence>MSRADDFDGFYRDTSRRLLRYAYGLTGDPGEAQDLVQEAYARAWQRWRRLSGYQDPEAWLRLVVQRLSTDRWRRLQLWRSRAEGERPPAPAPPPSEDLVLIVAAMRTLSAKYRHAVVLHYLLDRSVAEIAAETGASSGTVKSWLSRGRAALAAAVGGIEAAPLPEGARSAG</sequence>